<dbReference type="EMBL" id="FRDF01000017">
    <property type="protein sequence ID" value="SHN64022.1"/>
    <property type="molecule type" value="Genomic_DNA"/>
</dbReference>
<dbReference type="Gene3D" id="3.40.50.2300">
    <property type="match status" value="2"/>
</dbReference>
<dbReference type="Pfam" id="PF00356">
    <property type="entry name" value="LacI"/>
    <property type="match status" value="1"/>
</dbReference>
<keyword evidence="2" id="KW-0238">DNA-binding</keyword>
<dbReference type="InterPro" id="IPR010982">
    <property type="entry name" value="Lambda_DNA-bd_dom_sf"/>
</dbReference>
<evidence type="ECO:0000313" key="6">
    <source>
        <dbReference type="Proteomes" id="UP000184391"/>
    </source>
</evidence>
<dbReference type="OrthoDB" id="7939625at2"/>
<dbReference type="AlphaFoldDB" id="A0A1M7SZY5"/>
<dbReference type="SUPFAM" id="SSF47413">
    <property type="entry name" value="lambda repressor-like DNA-binding domains"/>
    <property type="match status" value="1"/>
</dbReference>
<feature type="domain" description="HTH lacI-type" evidence="4">
    <location>
        <begin position="6"/>
        <end position="60"/>
    </location>
</feature>
<proteinExistence type="predicted"/>
<dbReference type="PANTHER" id="PTHR30146">
    <property type="entry name" value="LACI-RELATED TRANSCRIPTIONAL REPRESSOR"/>
    <property type="match status" value="1"/>
</dbReference>
<dbReference type="InterPro" id="IPR000843">
    <property type="entry name" value="HTH_LacI"/>
</dbReference>
<dbReference type="Proteomes" id="UP000184391">
    <property type="component" value="Unassembled WGS sequence"/>
</dbReference>
<evidence type="ECO:0000256" key="3">
    <source>
        <dbReference type="ARBA" id="ARBA00023163"/>
    </source>
</evidence>
<keyword evidence="1" id="KW-0805">Transcription regulation</keyword>
<evidence type="ECO:0000259" key="4">
    <source>
        <dbReference type="PROSITE" id="PS50932"/>
    </source>
</evidence>
<dbReference type="InterPro" id="IPR028082">
    <property type="entry name" value="Peripla_BP_I"/>
</dbReference>
<name>A0A1M7SZY5_9SPHN</name>
<evidence type="ECO:0000256" key="1">
    <source>
        <dbReference type="ARBA" id="ARBA00023015"/>
    </source>
</evidence>
<keyword evidence="3" id="KW-0804">Transcription</keyword>
<dbReference type="PANTHER" id="PTHR30146:SF153">
    <property type="entry name" value="LACTOSE OPERON REPRESSOR"/>
    <property type="match status" value="1"/>
</dbReference>
<evidence type="ECO:0000256" key="2">
    <source>
        <dbReference type="ARBA" id="ARBA00023125"/>
    </source>
</evidence>
<reference evidence="6" key="1">
    <citation type="submission" date="2016-12" db="EMBL/GenBank/DDBJ databases">
        <authorList>
            <person name="Varghese N."/>
            <person name="Submissions S."/>
        </authorList>
    </citation>
    <scope>NUCLEOTIDE SEQUENCE [LARGE SCALE GENOMIC DNA]</scope>
    <source>
        <strain evidence="6">DSM 11032</strain>
    </source>
</reference>
<dbReference type="Gene3D" id="1.10.260.40">
    <property type="entry name" value="lambda repressor-like DNA-binding domains"/>
    <property type="match status" value="1"/>
</dbReference>
<dbReference type="CDD" id="cd01392">
    <property type="entry name" value="HTH_LacI"/>
    <property type="match status" value="1"/>
</dbReference>
<sequence length="352" mass="36505">MRQGRITIEDVASAAGVSRQTVSRVINDSPRVSPAAKARVEQAIAALGYVPSLAARSMGGGRSRLVLAVFEGPPPGARPALPLDRLLLAGTAACRARGYRLMFEQLASGQPAAEGKAQLAATLGAVQPDGMILLPPLGSRADLRALAEARGIAADSLDGPQGAAGNPGEAAAQHLIALGHRQVGFIAGATDPQVSQQNLAGYRRALARSGSRAHRHFAAANAPDLPALLDLAQSWLVPTIRPTAIIAERAQTALAVLHVARTLGLAVPRELSLLALEDDPALMRSQPPVTALHEPTAPLFAAACERLMAARDADGEPADEDAQDGSARAVLALPLMLELVERASLARAPRRA</sequence>
<dbReference type="GO" id="GO:0003700">
    <property type="term" value="F:DNA-binding transcription factor activity"/>
    <property type="evidence" value="ECO:0007669"/>
    <property type="project" value="TreeGrafter"/>
</dbReference>
<dbReference type="SUPFAM" id="SSF53822">
    <property type="entry name" value="Periplasmic binding protein-like I"/>
    <property type="match status" value="1"/>
</dbReference>
<dbReference type="PROSITE" id="PS00356">
    <property type="entry name" value="HTH_LACI_1"/>
    <property type="match status" value="1"/>
</dbReference>
<dbReference type="GO" id="GO:0000976">
    <property type="term" value="F:transcription cis-regulatory region binding"/>
    <property type="evidence" value="ECO:0007669"/>
    <property type="project" value="TreeGrafter"/>
</dbReference>
<dbReference type="Pfam" id="PF13377">
    <property type="entry name" value="Peripla_BP_3"/>
    <property type="match status" value="1"/>
</dbReference>
<evidence type="ECO:0000313" key="5">
    <source>
        <dbReference type="EMBL" id="SHN64022.1"/>
    </source>
</evidence>
<organism evidence="5 6">
    <name type="scientific">Erythrobacter sanguineus</name>
    <dbReference type="NCBI Taxonomy" id="198312"/>
    <lineage>
        <taxon>Bacteria</taxon>
        <taxon>Pseudomonadati</taxon>
        <taxon>Pseudomonadota</taxon>
        <taxon>Alphaproteobacteria</taxon>
        <taxon>Sphingomonadales</taxon>
        <taxon>Erythrobacteraceae</taxon>
        <taxon>Erythrobacter/Porphyrobacter group</taxon>
        <taxon>Erythrobacter</taxon>
    </lineage>
</organism>
<dbReference type="RefSeq" id="WP_072675504.1">
    <property type="nucleotide sequence ID" value="NZ_FRDF01000017.1"/>
</dbReference>
<dbReference type="PROSITE" id="PS50932">
    <property type="entry name" value="HTH_LACI_2"/>
    <property type="match status" value="1"/>
</dbReference>
<dbReference type="PRINTS" id="PR00036">
    <property type="entry name" value="HTHLACI"/>
</dbReference>
<dbReference type="SMART" id="SM00354">
    <property type="entry name" value="HTH_LACI"/>
    <property type="match status" value="1"/>
</dbReference>
<keyword evidence="6" id="KW-1185">Reference proteome</keyword>
<dbReference type="STRING" id="198312.SAMN02745193_02665"/>
<gene>
    <name evidence="5" type="ORF">SAMN02745193_02665</name>
</gene>
<protein>
    <submittedName>
        <fullName evidence="5">Transcriptional regulator, LacI family</fullName>
    </submittedName>
</protein>
<accession>A0A1M7SZY5</accession>
<dbReference type="InterPro" id="IPR046335">
    <property type="entry name" value="LacI/GalR-like_sensor"/>
</dbReference>